<proteinExistence type="inferred from homology"/>
<evidence type="ECO:0000259" key="4">
    <source>
        <dbReference type="PROSITE" id="PS51186"/>
    </source>
</evidence>
<feature type="domain" description="N-acetyltransferase" evidence="4">
    <location>
        <begin position="4"/>
        <end position="165"/>
    </location>
</feature>
<dbReference type="GO" id="GO:0005737">
    <property type="term" value="C:cytoplasm"/>
    <property type="evidence" value="ECO:0007669"/>
    <property type="project" value="TreeGrafter"/>
</dbReference>
<evidence type="ECO:0000256" key="3">
    <source>
        <dbReference type="ARBA" id="ARBA00038502"/>
    </source>
</evidence>
<dbReference type="Gene3D" id="3.40.630.30">
    <property type="match status" value="1"/>
</dbReference>
<dbReference type="EC" id="2.3.1.-" evidence="5"/>
<dbReference type="InterPro" id="IPR051531">
    <property type="entry name" value="N-acetyltransferase"/>
</dbReference>
<comment type="caution">
    <text evidence="5">The sequence shown here is derived from an EMBL/GenBank/DDBJ whole genome shotgun (WGS) entry which is preliminary data.</text>
</comment>
<dbReference type="Pfam" id="PF13302">
    <property type="entry name" value="Acetyltransf_3"/>
    <property type="match status" value="1"/>
</dbReference>
<comment type="similarity">
    <text evidence="3">Belongs to the acetyltransferase family. RimJ subfamily.</text>
</comment>
<evidence type="ECO:0000313" key="5">
    <source>
        <dbReference type="EMBL" id="MBT2186587.1"/>
    </source>
</evidence>
<dbReference type="EMBL" id="JAHGAW010000004">
    <property type="protein sequence ID" value="MBT2186587.1"/>
    <property type="molecule type" value="Genomic_DNA"/>
</dbReference>
<dbReference type="GO" id="GO:0008999">
    <property type="term" value="F:protein-N-terminal-alanine acetyltransferase activity"/>
    <property type="evidence" value="ECO:0007669"/>
    <property type="project" value="TreeGrafter"/>
</dbReference>
<organism evidence="5 6">
    <name type="scientific">Sphingobium nicotianae</name>
    <dbReference type="NCBI Taxonomy" id="2782607"/>
    <lineage>
        <taxon>Bacteria</taxon>
        <taxon>Pseudomonadati</taxon>
        <taxon>Pseudomonadota</taxon>
        <taxon>Alphaproteobacteria</taxon>
        <taxon>Sphingomonadales</taxon>
        <taxon>Sphingomonadaceae</taxon>
        <taxon>Sphingobium</taxon>
    </lineage>
</organism>
<keyword evidence="2 5" id="KW-0012">Acyltransferase</keyword>
<gene>
    <name evidence="5" type="ORF">KK488_06450</name>
</gene>
<dbReference type="PANTHER" id="PTHR43792:SF8">
    <property type="entry name" value="[RIBOSOMAL PROTEIN US5]-ALANINE N-ACETYLTRANSFERASE"/>
    <property type="match status" value="1"/>
</dbReference>
<dbReference type="RefSeq" id="WP_214622348.1">
    <property type="nucleotide sequence ID" value="NZ_JAHGAW010000004.1"/>
</dbReference>
<keyword evidence="6" id="KW-1185">Reference proteome</keyword>
<protein>
    <submittedName>
        <fullName evidence="5">GNAT family N-acetyltransferase</fullName>
        <ecNumber evidence="5">2.3.1.-</ecNumber>
    </submittedName>
</protein>
<accession>A0A9X1DAS1</accession>
<evidence type="ECO:0000256" key="2">
    <source>
        <dbReference type="ARBA" id="ARBA00023315"/>
    </source>
</evidence>
<name>A0A9X1DAS1_9SPHN</name>
<keyword evidence="1 5" id="KW-0808">Transferase</keyword>
<dbReference type="InterPro" id="IPR000182">
    <property type="entry name" value="GNAT_dom"/>
</dbReference>
<dbReference type="InterPro" id="IPR016181">
    <property type="entry name" value="Acyl_CoA_acyltransferase"/>
</dbReference>
<reference evidence="5" key="1">
    <citation type="submission" date="2021-05" db="EMBL/GenBank/DDBJ databases">
        <title>Genome of Sphingobium sp. strain.</title>
        <authorList>
            <person name="Fan R."/>
        </authorList>
    </citation>
    <scope>NUCLEOTIDE SEQUENCE</scope>
    <source>
        <strain evidence="5">H33</strain>
    </source>
</reference>
<dbReference type="Proteomes" id="UP001138757">
    <property type="component" value="Unassembled WGS sequence"/>
</dbReference>
<sequence>MTSVRLARAVRGDAADLIQANIESRAMHEPWAKPFMNMDGFDRWFESASNESEVALVARTEDGEIVGVLRFSQIFLKDFRSAYLSYYGAIRTSGQRLMTQALVQTLAFARNEIGLHRIEANIQPDNARSIALVRRAGFQREGFSPRYLRINGEWRDHERWAVLLDALPR</sequence>
<dbReference type="SUPFAM" id="SSF55729">
    <property type="entry name" value="Acyl-CoA N-acyltransferases (Nat)"/>
    <property type="match status" value="1"/>
</dbReference>
<dbReference type="AlphaFoldDB" id="A0A9X1DAS1"/>
<dbReference type="PANTHER" id="PTHR43792">
    <property type="entry name" value="GNAT FAMILY, PUTATIVE (AFU_ORTHOLOGUE AFUA_3G00765)-RELATED-RELATED"/>
    <property type="match status" value="1"/>
</dbReference>
<dbReference type="PROSITE" id="PS51186">
    <property type="entry name" value="GNAT"/>
    <property type="match status" value="1"/>
</dbReference>
<evidence type="ECO:0000256" key="1">
    <source>
        <dbReference type="ARBA" id="ARBA00022679"/>
    </source>
</evidence>
<evidence type="ECO:0000313" key="6">
    <source>
        <dbReference type="Proteomes" id="UP001138757"/>
    </source>
</evidence>